<evidence type="ECO:0000256" key="3">
    <source>
        <dbReference type="SAM" id="MobiDB-lite"/>
    </source>
</evidence>
<evidence type="ECO:0000256" key="1">
    <source>
        <dbReference type="ARBA" id="ARBA00007441"/>
    </source>
</evidence>
<dbReference type="PRINTS" id="PR00753">
    <property type="entry name" value="ACCSYNTHASE"/>
</dbReference>
<evidence type="ECO:0000313" key="6">
    <source>
        <dbReference type="Proteomes" id="UP001521184"/>
    </source>
</evidence>
<dbReference type="EMBL" id="JAKEKT020000008">
    <property type="protein sequence ID" value="KAL1648815.1"/>
    <property type="molecule type" value="Genomic_DNA"/>
</dbReference>
<dbReference type="PANTHER" id="PTHR43795">
    <property type="entry name" value="BIFUNCTIONAL ASPARTATE AMINOTRANSFERASE AND GLUTAMATE/ASPARTATE-PREPHENATE AMINOTRANSFERASE-RELATED"/>
    <property type="match status" value="1"/>
</dbReference>
<evidence type="ECO:0000313" key="5">
    <source>
        <dbReference type="EMBL" id="KAL1648815.1"/>
    </source>
</evidence>
<sequence>MGSEHKIELVSSRGGKLTEEGGHGPFHDVLEDIYQPENNPDGILSLGLAENFKISRHYLMYGDGSHGSKRLRAAVAAFMNQHFNPVLPIESRHVHVSPGVSNANEMLAYILGNEGDGFLLGRPYYGAFVGDFWARAKVKTVGVAFGSTNPFGLEAVAKYEEALLRSNSEGVPIKALILCTPHNPLGRCYSRDVIIALMKLCQKHKIHLVSDEIYALSVWHNPEAQDAPPPPFTSALSIDPTGIIDPALVHALWGMSKDFGANGLRIGYIVDQHNGAFRESLRQISLVNYPPAPSDLIAATILSSPAFTASYVATNRARIAAAYAFAAAWLRGRGVPYAPGANAGFFLWIDLGGALTKATGGKRYDHALLKGLMREGKPPSQSAT</sequence>
<organism evidence="5 6">
    <name type="scientific">Diplodia intermedia</name>
    <dbReference type="NCBI Taxonomy" id="856260"/>
    <lineage>
        <taxon>Eukaryota</taxon>
        <taxon>Fungi</taxon>
        <taxon>Dikarya</taxon>
        <taxon>Ascomycota</taxon>
        <taxon>Pezizomycotina</taxon>
        <taxon>Dothideomycetes</taxon>
        <taxon>Dothideomycetes incertae sedis</taxon>
        <taxon>Botryosphaeriales</taxon>
        <taxon>Botryosphaeriaceae</taxon>
        <taxon>Diplodia</taxon>
    </lineage>
</organism>
<accession>A0ABR3U1D6</accession>
<dbReference type="Pfam" id="PF00155">
    <property type="entry name" value="Aminotran_1_2"/>
    <property type="match status" value="1"/>
</dbReference>
<dbReference type="Gene3D" id="3.40.640.10">
    <property type="entry name" value="Type I PLP-dependent aspartate aminotransferase-like (Major domain)"/>
    <property type="match status" value="1"/>
</dbReference>
<keyword evidence="6" id="KW-1185">Reference proteome</keyword>
<dbReference type="Proteomes" id="UP001521184">
    <property type="component" value="Unassembled WGS sequence"/>
</dbReference>
<dbReference type="CDD" id="cd00609">
    <property type="entry name" value="AAT_like"/>
    <property type="match status" value="1"/>
</dbReference>
<evidence type="ECO:0000256" key="2">
    <source>
        <dbReference type="ARBA" id="ARBA00022898"/>
    </source>
</evidence>
<feature type="domain" description="Aminotransferase class I/classII large" evidence="4">
    <location>
        <begin position="59"/>
        <end position="354"/>
    </location>
</feature>
<dbReference type="InterPro" id="IPR015422">
    <property type="entry name" value="PyrdxlP-dep_Trfase_small"/>
</dbReference>
<evidence type="ECO:0000259" key="4">
    <source>
        <dbReference type="Pfam" id="PF00155"/>
    </source>
</evidence>
<reference evidence="5 6" key="1">
    <citation type="journal article" date="2023" name="Plant Dis.">
        <title>First Report of Diplodia intermedia Causing Canker and Dieback Diseases on Apple Trees in Canada.</title>
        <authorList>
            <person name="Ellouze W."/>
            <person name="Ilyukhin E."/>
            <person name="Sulman M."/>
            <person name="Ali S."/>
        </authorList>
    </citation>
    <scope>NUCLEOTIDE SEQUENCE [LARGE SCALE GENOMIC DNA]</scope>
    <source>
        <strain evidence="5 6">M45-28</strain>
    </source>
</reference>
<keyword evidence="2" id="KW-0663">Pyridoxal phosphate</keyword>
<dbReference type="InterPro" id="IPR050478">
    <property type="entry name" value="Ethylene_sulfur-biosynth"/>
</dbReference>
<feature type="region of interest" description="Disordered" evidence="3">
    <location>
        <begin position="1"/>
        <end position="22"/>
    </location>
</feature>
<proteinExistence type="inferred from homology"/>
<dbReference type="PROSITE" id="PS00105">
    <property type="entry name" value="AA_TRANSFER_CLASS_1"/>
    <property type="match status" value="1"/>
</dbReference>
<dbReference type="InterPro" id="IPR004838">
    <property type="entry name" value="NHTrfase_class1_PyrdxlP-BS"/>
</dbReference>
<dbReference type="PANTHER" id="PTHR43795:SF63">
    <property type="entry name" value="PUTATIVE (AFU_ORTHOLOGUE AFUA_4G00630)-RELATED"/>
    <property type="match status" value="1"/>
</dbReference>
<dbReference type="InterPro" id="IPR004839">
    <property type="entry name" value="Aminotransferase_I/II_large"/>
</dbReference>
<dbReference type="SUPFAM" id="SSF53383">
    <property type="entry name" value="PLP-dependent transferases"/>
    <property type="match status" value="1"/>
</dbReference>
<dbReference type="Gene3D" id="3.90.1150.10">
    <property type="entry name" value="Aspartate Aminotransferase, domain 1"/>
    <property type="match status" value="1"/>
</dbReference>
<dbReference type="InterPro" id="IPR015421">
    <property type="entry name" value="PyrdxlP-dep_Trfase_major"/>
</dbReference>
<dbReference type="InterPro" id="IPR015424">
    <property type="entry name" value="PyrdxlP-dep_Trfase"/>
</dbReference>
<protein>
    <recommendedName>
        <fullName evidence="4">Aminotransferase class I/classII large domain-containing protein</fullName>
    </recommendedName>
</protein>
<comment type="similarity">
    <text evidence="1">Belongs to the class-I pyridoxal-phosphate-dependent aminotransferase family.</text>
</comment>
<gene>
    <name evidence="5" type="ORF">SLS58_001995</name>
</gene>
<name>A0ABR3U1D6_9PEZI</name>
<comment type="caution">
    <text evidence="5">The sequence shown here is derived from an EMBL/GenBank/DDBJ whole genome shotgun (WGS) entry which is preliminary data.</text>
</comment>